<sequence>MAIKKTSVKLESFNVQITYKAVKYLRLKVTKDGLVLVSAPFFTSKQSIVNLVEKNRAWISGTLAKIQIPSDEIRFLGQAYKLKFDKNINYVSVEQGKIIAPNQKELDKFMLQKAKEIFEKYIKFYSPKINKPINHVSIKKMTTRWGSCNSKKGYINLNLNLIQKDERFIEYVVLHELTHLIYPHHQNSFYEFIQSLMPDYKSIEKL</sequence>
<dbReference type="EMBL" id="CP009043">
    <property type="protein sequence ID" value="AII14533.1"/>
    <property type="molecule type" value="Genomic_DNA"/>
</dbReference>
<dbReference type="Pfam" id="PF01863">
    <property type="entry name" value="YgjP-like"/>
    <property type="match status" value="1"/>
</dbReference>
<dbReference type="PANTHER" id="PTHR30399:SF1">
    <property type="entry name" value="UTP PYROPHOSPHATASE"/>
    <property type="match status" value="1"/>
</dbReference>
<keyword evidence="3" id="KW-1185">Reference proteome</keyword>
<dbReference type="STRING" id="1244531.CIG2463D_0679"/>
<dbReference type="InterPro" id="IPR053136">
    <property type="entry name" value="UTP_pyrophosphatase-like"/>
</dbReference>
<organism evidence="2 3">
    <name type="scientific">Campylobacter iguaniorum</name>
    <dbReference type="NCBI Taxonomy" id="1244531"/>
    <lineage>
        <taxon>Bacteria</taxon>
        <taxon>Pseudomonadati</taxon>
        <taxon>Campylobacterota</taxon>
        <taxon>Epsilonproteobacteria</taxon>
        <taxon>Campylobacterales</taxon>
        <taxon>Campylobacteraceae</taxon>
        <taxon>Campylobacter</taxon>
    </lineage>
</organism>
<dbReference type="eggNOG" id="COG1451">
    <property type="taxonomic scope" value="Bacteria"/>
</dbReference>
<name>A0A076F9Z8_9BACT</name>
<dbReference type="InterPro" id="IPR002725">
    <property type="entry name" value="YgjP-like_metallopeptidase"/>
</dbReference>
<dbReference type="KEGG" id="caj:CIG1485E_0678"/>
<reference evidence="3" key="1">
    <citation type="journal article" date="2014" name="Genome Announc.">
        <title>Complete Genome Sequence of Campylobacter iguaniorum Strain 1485ET, Isolated from a Bearded Dragon (Pogona vitticeps).</title>
        <authorList>
            <person name="Gilbert M.J."/>
            <person name="Miller W.G."/>
            <person name="Yee E."/>
            <person name="Kik M."/>
            <person name="Wagenaar J.A."/>
            <person name="Duim B."/>
        </authorList>
    </citation>
    <scope>NUCLEOTIDE SEQUENCE [LARGE SCALE GENOMIC DNA]</scope>
    <source>
        <strain evidence="3">1485E</strain>
    </source>
</reference>
<evidence type="ECO:0000313" key="2">
    <source>
        <dbReference type="EMBL" id="AII14533.1"/>
    </source>
</evidence>
<dbReference type="CDD" id="cd07344">
    <property type="entry name" value="M48_yhfN_like"/>
    <property type="match status" value="1"/>
</dbReference>
<dbReference type="HOGENOM" id="CLU_065947_1_1_7"/>
<evidence type="ECO:0000313" key="3">
    <source>
        <dbReference type="Proteomes" id="UP000028486"/>
    </source>
</evidence>
<dbReference type="PATRIC" id="fig|1244531.5.peg.682"/>
<gene>
    <name evidence="2" type="ORF">CIG1485E_0678</name>
</gene>
<dbReference type="Proteomes" id="UP000028486">
    <property type="component" value="Chromosome"/>
</dbReference>
<dbReference type="OrthoDB" id="5321643at2"/>
<dbReference type="PANTHER" id="PTHR30399">
    <property type="entry name" value="UNCHARACTERIZED PROTEIN YGJP"/>
    <property type="match status" value="1"/>
</dbReference>
<dbReference type="Gene3D" id="3.30.2010.10">
    <property type="entry name" value="Metalloproteases ('zincins'), catalytic domain"/>
    <property type="match status" value="1"/>
</dbReference>
<accession>A0A076F9Z8</accession>
<evidence type="ECO:0000259" key="1">
    <source>
        <dbReference type="Pfam" id="PF01863"/>
    </source>
</evidence>
<dbReference type="AlphaFoldDB" id="A0A076F9Z8"/>
<proteinExistence type="predicted"/>
<feature type="domain" description="YgjP-like metallopeptidase" evidence="1">
    <location>
        <begin position="23"/>
        <end position="204"/>
    </location>
</feature>
<protein>
    <recommendedName>
        <fullName evidence="1">YgjP-like metallopeptidase domain-containing protein</fullName>
    </recommendedName>
</protein>
<dbReference type="RefSeq" id="WP_038453720.1">
    <property type="nucleotide sequence ID" value="NZ_CP009043.1"/>
</dbReference>